<protein>
    <submittedName>
        <fullName evidence="2">Uncharacterized protein</fullName>
    </submittedName>
</protein>
<keyword evidence="3" id="KW-1185">Reference proteome</keyword>
<keyword evidence="1" id="KW-1133">Transmembrane helix</keyword>
<evidence type="ECO:0000256" key="1">
    <source>
        <dbReference type="SAM" id="Phobius"/>
    </source>
</evidence>
<organism evidence="2 3">
    <name type="scientific">Sulfurimicrobium lacus</name>
    <dbReference type="NCBI Taxonomy" id="2715678"/>
    <lineage>
        <taxon>Bacteria</taxon>
        <taxon>Pseudomonadati</taxon>
        <taxon>Pseudomonadota</taxon>
        <taxon>Betaproteobacteria</taxon>
        <taxon>Nitrosomonadales</taxon>
        <taxon>Sulfuricellaceae</taxon>
        <taxon>Sulfurimicrobium</taxon>
    </lineage>
</organism>
<feature type="transmembrane region" description="Helical" evidence="1">
    <location>
        <begin position="20"/>
        <end position="43"/>
    </location>
</feature>
<dbReference type="AlphaFoldDB" id="A0A6F8V8Q7"/>
<keyword evidence="1" id="KW-0472">Membrane</keyword>
<dbReference type="EMBL" id="AP022853">
    <property type="protein sequence ID" value="BCB26044.1"/>
    <property type="molecule type" value="Genomic_DNA"/>
</dbReference>
<gene>
    <name evidence="2" type="ORF">SKTS_09300</name>
</gene>
<name>A0A6F8V8Q7_9PROT</name>
<dbReference type="RefSeq" id="WP_173061092.1">
    <property type="nucleotide sequence ID" value="NZ_AP022853.1"/>
</dbReference>
<sequence>MNAAIETLVFAPRASDRCPLCALVGALAAALALAILAKTLFLVPRGPTLLALDETCSISSETCSMPLPGGGRLEFALGPRPVRLLSPLKLEIRVSGSNARALEVDFTGVNTPMAFNRAYLIPSGNGVYGAQTGLPVCATGRMVWQATVLLENGERQMLAPFRFETEH</sequence>
<evidence type="ECO:0000313" key="3">
    <source>
        <dbReference type="Proteomes" id="UP000502260"/>
    </source>
</evidence>
<evidence type="ECO:0000313" key="2">
    <source>
        <dbReference type="EMBL" id="BCB26044.1"/>
    </source>
</evidence>
<dbReference type="Proteomes" id="UP000502260">
    <property type="component" value="Chromosome"/>
</dbReference>
<dbReference type="KEGG" id="slac:SKTS_09300"/>
<accession>A0A6F8V8Q7</accession>
<reference evidence="3" key="1">
    <citation type="submission" date="2020-03" db="EMBL/GenBank/DDBJ databases">
        <title>Complete genome sequence of sulfur-oxidizing bacterium skT11.</title>
        <authorList>
            <person name="Kanda M."/>
            <person name="Kojima H."/>
            <person name="Fukui M."/>
        </authorList>
    </citation>
    <scope>NUCLEOTIDE SEQUENCE [LARGE SCALE GENOMIC DNA]</scope>
    <source>
        <strain evidence="3">skT11</strain>
    </source>
</reference>
<keyword evidence="1" id="KW-0812">Transmembrane</keyword>
<proteinExistence type="predicted"/>